<dbReference type="EMBL" id="JRLY01000017">
    <property type="protein sequence ID" value="KGO91595.1"/>
    <property type="molecule type" value="Genomic_DNA"/>
</dbReference>
<gene>
    <name evidence="2" type="ORF">Q766_17150</name>
</gene>
<sequence length="105" mass="11574">MVAVKLAIIRQGGLFLAYLILCSLVLRNHSSIADVVFAVYMAISFFVHITIVLIVAMVQRRSVSPTKCNTEDIVVLFLMGVLLAGLGSYYIQFVWWLTGAMGCTT</sequence>
<feature type="transmembrane region" description="Helical" evidence="1">
    <location>
        <begin position="38"/>
        <end position="58"/>
    </location>
</feature>
<proteinExistence type="predicted"/>
<keyword evidence="1" id="KW-0812">Transmembrane</keyword>
<dbReference type="RefSeq" id="WP_026989878.1">
    <property type="nucleotide sequence ID" value="NZ_AUGP01000003.1"/>
</dbReference>
<organism evidence="2 3">
    <name type="scientific">Flavobacterium subsaxonicum WB 4.1-42 = DSM 21790</name>
    <dbReference type="NCBI Taxonomy" id="1121898"/>
    <lineage>
        <taxon>Bacteria</taxon>
        <taxon>Pseudomonadati</taxon>
        <taxon>Bacteroidota</taxon>
        <taxon>Flavobacteriia</taxon>
        <taxon>Flavobacteriales</taxon>
        <taxon>Flavobacteriaceae</taxon>
        <taxon>Flavobacterium</taxon>
    </lineage>
</organism>
<dbReference type="STRING" id="1121898.GCA_000422725_03792"/>
<dbReference type="AlphaFoldDB" id="A0A0A2MTN8"/>
<protein>
    <submittedName>
        <fullName evidence="2">Uncharacterized protein</fullName>
    </submittedName>
</protein>
<evidence type="ECO:0000256" key="1">
    <source>
        <dbReference type="SAM" id="Phobius"/>
    </source>
</evidence>
<comment type="caution">
    <text evidence="2">The sequence shown here is derived from an EMBL/GenBank/DDBJ whole genome shotgun (WGS) entry which is preliminary data.</text>
</comment>
<keyword evidence="3" id="KW-1185">Reference proteome</keyword>
<keyword evidence="1" id="KW-0472">Membrane</keyword>
<name>A0A0A2MTN8_9FLAO</name>
<accession>A0A0A2MTN8</accession>
<feature type="transmembrane region" description="Helical" evidence="1">
    <location>
        <begin position="7"/>
        <end position="26"/>
    </location>
</feature>
<evidence type="ECO:0000313" key="2">
    <source>
        <dbReference type="EMBL" id="KGO91595.1"/>
    </source>
</evidence>
<evidence type="ECO:0000313" key="3">
    <source>
        <dbReference type="Proteomes" id="UP000030111"/>
    </source>
</evidence>
<dbReference type="Proteomes" id="UP000030111">
    <property type="component" value="Unassembled WGS sequence"/>
</dbReference>
<reference evidence="2 3" key="1">
    <citation type="submission" date="2013-09" db="EMBL/GenBank/DDBJ databases">
        <authorList>
            <person name="Zeng Z."/>
            <person name="Chen C."/>
        </authorList>
    </citation>
    <scope>NUCLEOTIDE SEQUENCE [LARGE SCALE GENOMIC DNA]</scope>
    <source>
        <strain evidence="2 3">WB 4.1-42</strain>
    </source>
</reference>
<feature type="transmembrane region" description="Helical" evidence="1">
    <location>
        <begin position="70"/>
        <end position="91"/>
    </location>
</feature>
<keyword evidence="1" id="KW-1133">Transmembrane helix</keyword>